<evidence type="ECO:0000313" key="5">
    <source>
        <dbReference type="Proteomes" id="UP000183047"/>
    </source>
</evidence>
<evidence type="ECO:0000256" key="2">
    <source>
        <dbReference type="SAM" id="MobiDB-lite"/>
    </source>
</evidence>
<feature type="compositionally biased region" description="Basic and acidic residues" evidence="2">
    <location>
        <begin position="670"/>
        <end position="684"/>
    </location>
</feature>
<feature type="transmembrane region" description="Helical" evidence="3">
    <location>
        <begin position="27"/>
        <end position="46"/>
    </location>
</feature>
<evidence type="ECO:0000256" key="1">
    <source>
        <dbReference type="SAM" id="Coils"/>
    </source>
</evidence>
<proteinExistence type="predicted"/>
<dbReference type="Proteomes" id="UP000183047">
    <property type="component" value="Unassembled WGS sequence"/>
</dbReference>
<keyword evidence="3" id="KW-0812">Transmembrane</keyword>
<keyword evidence="5" id="KW-1185">Reference proteome</keyword>
<feature type="coiled-coil region" evidence="1">
    <location>
        <begin position="52"/>
        <end position="80"/>
    </location>
</feature>
<feature type="coiled-coil region" evidence="1">
    <location>
        <begin position="170"/>
        <end position="231"/>
    </location>
</feature>
<organism evidence="4 5">
    <name type="scientific">Butyrivibrio hungatei</name>
    <dbReference type="NCBI Taxonomy" id="185008"/>
    <lineage>
        <taxon>Bacteria</taxon>
        <taxon>Bacillati</taxon>
        <taxon>Bacillota</taxon>
        <taxon>Clostridia</taxon>
        <taxon>Lachnospirales</taxon>
        <taxon>Lachnospiraceae</taxon>
        <taxon>Butyrivibrio</taxon>
    </lineage>
</organism>
<keyword evidence="1" id="KW-0175">Coiled coil</keyword>
<name>A0A1G5F1G0_9FIRM</name>
<sequence>MNLRERWEKQNNSVKLLMKKLRRHDTFVVTVAVIIALVLCGGLIYMSTPVVAASARDQVVEKENKNNEKTTEKLDELHNYLTDIDKMIVKNQKGIDSYYEKTNNDRIEGDKTTDTVKEKVVGLGTDLRNIHTSVNSTETRIESLKELIESGNGETREKAAKEFDAIGKDIENIKIEYENVKKQNKDLMEKLDGAIRTEVKNGNEKISTDSIKRYEELLSKLTEFDKELEKRNVESVADLKSEFESLSEALGKRVDEKIDDYNSESKARGEALDQKIENYNSDNKAMGDALGEKIENYNSESKARGDKIDERITNVNSDINNNINANINGIKGYIDEKTAGISNKLDQVFQRVSNGKKLLASALLTKGVKIKEDATFMEFARAIEKIPTQVVVDSGDTAASIEYDYHYHKDGRGQNCGDNLVATDRYGGCFTTPVYHRHSDACYRTVNTYIISTTKDTRNRGHVKDYHDGTPVYSYECKYCGARFNDTHARHEETVYSLEEARDRNGRVERVITDTVLVCNKNESTVEGYSPSCGFAHGQVVSAHIKFNGRYSGYNSTVPAIKSSGALRSRNSIATKAIKAPITDLDINLDDINSRLEEMKSYEEDVEKDEEKEEIADNTNNTSNLSEPIKEELNSQSVDVQALSEENSDKTDDENAGDKEVSDSEVNETDEVKKDELSDDTKVPEDEDELQSGNEQKEGDDVENADNSETAIP</sequence>
<dbReference type="Gene3D" id="1.20.120.20">
    <property type="entry name" value="Apolipoprotein"/>
    <property type="match status" value="1"/>
</dbReference>
<dbReference type="RefSeq" id="WP_074462708.1">
    <property type="nucleotide sequence ID" value="NZ_FMUR01000013.1"/>
</dbReference>
<dbReference type="SUPFAM" id="SSF58113">
    <property type="entry name" value="Apolipoprotein A-I"/>
    <property type="match status" value="1"/>
</dbReference>
<dbReference type="Gene3D" id="1.10.287.1490">
    <property type="match status" value="1"/>
</dbReference>
<evidence type="ECO:0000256" key="3">
    <source>
        <dbReference type="SAM" id="Phobius"/>
    </source>
</evidence>
<dbReference type="OrthoDB" id="1998366at2"/>
<protein>
    <submittedName>
        <fullName evidence="4">Uncharacterized protein</fullName>
    </submittedName>
</protein>
<keyword evidence="3" id="KW-0472">Membrane</keyword>
<gene>
    <name evidence="4" type="ORF">SAMN02910451_02191</name>
</gene>
<evidence type="ECO:0000313" key="4">
    <source>
        <dbReference type="EMBL" id="SCY33053.1"/>
    </source>
</evidence>
<dbReference type="AlphaFoldDB" id="A0A1G5F1G0"/>
<dbReference type="EMBL" id="FMUR01000013">
    <property type="protein sequence ID" value="SCY33053.1"/>
    <property type="molecule type" value="Genomic_DNA"/>
</dbReference>
<feature type="region of interest" description="Disordered" evidence="2">
    <location>
        <begin position="601"/>
        <end position="713"/>
    </location>
</feature>
<feature type="compositionally biased region" description="Polar residues" evidence="2">
    <location>
        <begin position="617"/>
        <end position="626"/>
    </location>
</feature>
<feature type="compositionally biased region" description="Acidic residues" evidence="2">
    <location>
        <begin position="604"/>
        <end position="616"/>
    </location>
</feature>
<keyword evidence="3" id="KW-1133">Transmembrane helix</keyword>
<reference evidence="5" key="1">
    <citation type="submission" date="2016-10" db="EMBL/GenBank/DDBJ databases">
        <authorList>
            <person name="Varghese N."/>
            <person name="Submissions S."/>
        </authorList>
    </citation>
    <scope>NUCLEOTIDE SEQUENCE [LARGE SCALE GENOMIC DNA]</scope>
    <source>
        <strain evidence="5">XBD2006</strain>
    </source>
</reference>
<accession>A0A1G5F1G0</accession>